<dbReference type="AlphaFoldDB" id="A0A0A9B5H5"/>
<dbReference type="EMBL" id="GBRH01241465">
    <property type="protein sequence ID" value="JAD56430.1"/>
    <property type="molecule type" value="Transcribed_RNA"/>
</dbReference>
<proteinExistence type="predicted"/>
<reference evidence="1" key="1">
    <citation type="submission" date="2014-09" db="EMBL/GenBank/DDBJ databases">
        <authorList>
            <person name="Magalhaes I.L.F."/>
            <person name="Oliveira U."/>
            <person name="Santos F.R."/>
            <person name="Vidigal T.H.D.A."/>
            <person name="Brescovit A.D."/>
            <person name="Santos A.J."/>
        </authorList>
    </citation>
    <scope>NUCLEOTIDE SEQUENCE</scope>
    <source>
        <tissue evidence="1">Shoot tissue taken approximately 20 cm above the soil surface</tissue>
    </source>
</reference>
<accession>A0A0A9B5H5</accession>
<organism evidence="1">
    <name type="scientific">Arundo donax</name>
    <name type="common">Giant reed</name>
    <name type="synonym">Donax arundinaceus</name>
    <dbReference type="NCBI Taxonomy" id="35708"/>
    <lineage>
        <taxon>Eukaryota</taxon>
        <taxon>Viridiplantae</taxon>
        <taxon>Streptophyta</taxon>
        <taxon>Embryophyta</taxon>
        <taxon>Tracheophyta</taxon>
        <taxon>Spermatophyta</taxon>
        <taxon>Magnoliopsida</taxon>
        <taxon>Liliopsida</taxon>
        <taxon>Poales</taxon>
        <taxon>Poaceae</taxon>
        <taxon>PACMAD clade</taxon>
        <taxon>Arundinoideae</taxon>
        <taxon>Arundineae</taxon>
        <taxon>Arundo</taxon>
    </lineage>
</organism>
<evidence type="ECO:0000313" key="1">
    <source>
        <dbReference type="EMBL" id="JAD56430.1"/>
    </source>
</evidence>
<name>A0A0A9B5H5_ARUDO</name>
<reference evidence="1" key="2">
    <citation type="journal article" date="2015" name="Data Brief">
        <title>Shoot transcriptome of the giant reed, Arundo donax.</title>
        <authorList>
            <person name="Barrero R.A."/>
            <person name="Guerrero F.D."/>
            <person name="Moolhuijzen P."/>
            <person name="Goolsby J.A."/>
            <person name="Tidwell J."/>
            <person name="Bellgard S.E."/>
            <person name="Bellgard M.I."/>
        </authorList>
    </citation>
    <scope>NUCLEOTIDE SEQUENCE</scope>
    <source>
        <tissue evidence="1">Shoot tissue taken approximately 20 cm above the soil surface</tissue>
    </source>
</reference>
<sequence length="22" mass="2614">MFRNEDGTGRSTFICHWGKRKS</sequence>
<protein>
    <submittedName>
        <fullName evidence="1">Uncharacterized protein</fullName>
    </submittedName>
</protein>